<dbReference type="Pfam" id="PF03167">
    <property type="entry name" value="UDG"/>
    <property type="match status" value="1"/>
</dbReference>
<dbReference type="Gene3D" id="3.40.470.10">
    <property type="entry name" value="Uracil-DNA glycosylase-like domain"/>
    <property type="match status" value="1"/>
</dbReference>
<dbReference type="InterPro" id="IPR018085">
    <property type="entry name" value="Ura-DNA_Glyclase_AS"/>
</dbReference>
<feature type="active site" description="Proton acceptor" evidence="5">
    <location>
        <position position="55"/>
    </location>
</feature>
<gene>
    <name evidence="7" type="ORF">HWQ62_00203</name>
</gene>
<comment type="similarity">
    <text evidence="1">Belongs to the uracil-DNA glycosylase (UDG) superfamily. UNG family.</text>
</comment>
<dbReference type="NCBIfam" id="TIGR00628">
    <property type="entry name" value="ung"/>
    <property type="match status" value="1"/>
</dbReference>
<dbReference type="SMART" id="SM00987">
    <property type="entry name" value="UreE_C"/>
    <property type="match status" value="1"/>
</dbReference>
<name>A0A7L9AYM9_POV01</name>
<protein>
    <submittedName>
        <fullName evidence="7">Uracil-DNA glycosylase</fullName>
    </submittedName>
</protein>
<proteinExistence type="inferred from homology"/>
<dbReference type="GO" id="GO:0004844">
    <property type="term" value="F:uracil DNA N-glycosylase activity"/>
    <property type="evidence" value="ECO:0007669"/>
    <property type="project" value="InterPro"/>
</dbReference>
<feature type="domain" description="Uracil-DNA glycosylase-like" evidence="6">
    <location>
        <begin position="40"/>
        <end position="197"/>
    </location>
</feature>
<dbReference type="SUPFAM" id="SSF52141">
    <property type="entry name" value="Uracil-DNA glycosylase-like"/>
    <property type="match status" value="1"/>
</dbReference>
<sequence>MKDSWKTLFGHLNTKINSLPIDFDSNTTCPSKENIMRCFNYFDANQTKVVICGQDPYHTKGTASGLAFESINTSPPSLRNIFKEVRRSYPDASCIIDKWAEQGVLMLNRSLTVELDKPNSHSKLWKPITNEMLTLLNDFWKTNNIKVVFMLWGNNAKELEEFIDVTHHYVLKHTHPSPLSRKPFIGNGHFQKCNVFLEQNTLEKIDW</sequence>
<dbReference type="PANTHER" id="PTHR11264">
    <property type="entry name" value="URACIL-DNA GLYCOSYLASE"/>
    <property type="match status" value="1"/>
</dbReference>
<dbReference type="InterPro" id="IPR036895">
    <property type="entry name" value="Uracil-DNA_glycosylase-like_sf"/>
</dbReference>
<dbReference type="GO" id="GO:0097510">
    <property type="term" value="P:base-excision repair, AP site formation via deaminated base removal"/>
    <property type="evidence" value="ECO:0007669"/>
    <property type="project" value="TreeGrafter"/>
</dbReference>
<dbReference type="PANTHER" id="PTHR11264:SF0">
    <property type="entry name" value="URACIL-DNA GLYCOSYLASE"/>
    <property type="match status" value="1"/>
</dbReference>
<organismHost>
    <name type="scientific">Pyramimonas plurioculata</name>
    <dbReference type="NCBI Taxonomy" id="36893"/>
</organismHost>
<keyword evidence="4" id="KW-0234">DNA repair</keyword>
<reference evidence="7" key="1">
    <citation type="submission" date="2020-06" db="EMBL/GenBank/DDBJ databases">
        <title>Lateral gene transfer of anion-conducting channel rhodopsins between green algae and giant viruses.</title>
        <authorList>
            <person name="Rozenberg A."/>
            <person name="Oppermann J."/>
            <person name="Wietek J."/>
            <person name="Fernandez Lahore R.G."/>
            <person name="Sandaa R.-A."/>
            <person name="Bratbak G."/>
            <person name="Hegemann P."/>
            <person name="Beja O."/>
        </authorList>
    </citation>
    <scope>NUCLEOTIDE SEQUENCE</scope>
    <source>
        <strain evidence="7">01B</strain>
    </source>
</reference>
<evidence type="ECO:0000256" key="2">
    <source>
        <dbReference type="ARBA" id="ARBA00022763"/>
    </source>
</evidence>
<organism evidence="7">
    <name type="scientific">Pyramimonas orientalis virus</name>
    <name type="common">PoV01</name>
    <dbReference type="NCBI Taxonomy" id="455367"/>
    <lineage>
        <taxon>Viruses</taxon>
        <taxon>Varidnaviria</taxon>
        <taxon>Bamfordvirae</taxon>
        <taxon>Nucleocytoviricota</taxon>
        <taxon>Megaviricetes</taxon>
        <taxon>Imitervirales</taxon>
        <taxon>Allomimiviridae</taxon>
        <taxon>Heliosvirus</taxon>
        <taxon>Heliosvirus raunefjordenense</taxon>
    </lineage>
</organism>
<dbReference type="PROSITE" id="PS00130">
    <property type="entry name" value="U_DNA_GLYCOSYLASE"/>
    <property type="match status" value="1"/>
</dbReference>
<evidence type="ECO:0000256" key="3">
    <source>
        <dbReference type="ARBA" id="ARBA00022801"/>
    </source>
</evidence>
<evidence type="ECO:0000256" key="5">
    <source>
        <dbReference type="PROSITE-ProRule" id="PRU10072"/>
    </source>
</evidence>
<keyword evidence="2" id="KW-0227">DNA damage</keyword>
<dbReference type="CDD" id="cd10027">
    <property type="entry name" value="UDG-F1-like"/>
    <property type="match status" value="1"/>
</dbReference>
<dbReference type="EMBL" id="MT663535">
    <property type="protein sequence ID" value="QOI90340.1"/>
    <property type="molecule type" value="Genomic_DNA"/>
</dbReference>
<evidence type="ECO:0000313" key="7">
    <source>
        <dbReference type="EMBL" id="QOI90340.1"/>
    </source>
</evidence>
<dbReference type="InterPro" id="IPR002043">
    <property type="entry name" value="UDG_fam1"/>
</dbReference>
<evidence type="ECO:0000256" key="1">
    <source>
        <dbReference type="ARBA" id="ARBA00008184"/>
    </source>
</evidence>
<evidence type="ECO:0000256" key="4">
    <source>
        <dbReference type="ARBA" id="ARBA00023204"/>
    </source>
</evidence>
<dbReference type="NCBIfam" id="NF003592">
    <property type="entry name" value="PRK05254.1-5"/>
    <property type="match status" value="1"/>
</dbReference>
<dbReference type="SMART" id="SM00986">
    <property type="entry name" value="UDG"/>
    <property type="match status" value="1"/>
</dbReference>
<evidence type="ECO:0000259" key="6">
    <source>
        <dbReference type="SMART" id="SM00986"/>
    </source>
</evidence>
<accession>A0A7L9AYM9</accession>
<dbReference type="InterPro" id="IPR005122">
    <property type="entry name" value="Uracil-DNA_glycosylase-like"/>
</dbReference>
<keyword evidence="3" id="KW-0378">Hydrolase</keyword>